<name>A0ABY1IFM6_9HYPH</name>
<organism evidence="2 3">
    <name type="scientific">Aureimonas altamirensis DSM 21988</name>
    <dbReference type="NCBI Taxonomy" id="1121026"/>
    <lineage>
        <taxon>Bacteria</taxon>
        <taxon>Pseudomonadati</taxon>
        <taxon>Pseudomonadota</taxon>
        <taxon>Alphaproteobacteria</taxon>
        <taxon>Hyphomicrobiales</taxon>
        <taxon>Aurantimonadaceae</taxon>
        <taxon>Aureimonas</taxon>
    </lineage>
</organism>
<evidence type="ECO:0000313" key="2">
    <source>
        <dbReference type="EMBL" id="SHJ10403.1"/>
    </source>
</evidence>
<dbReference type="RefSeq" id="WP_060604655.1">
    <property type="nucleotide sequence ID" value="NZ_FQZC01000002.1"/>
</dbReference>
<keyword evidence="3" id="KW-1185">Reference proteome</keyword>
<sequence length="213" mass="22608">MRLGLLLFLAVLGLAAYLAGGFLRFANDVASLRAPASIADVGGIVVLTGGEMRLQQAVDLLTKDSGQRLLISGVNPGTSLSTLARITGGDRTLFQCCVDLDYAALDTIGNARMTVEWARSHGIGRIALVTSDYHIPRAMTELGGVSGAPEIVPYPVSPQKLWRTDGFPTRLGLRLLLSEYAKVLVARARLATGFDIVDTLGRHVTSQGHTGHG</sequence>
<accession>A0ABY1IFM6</accession>
<dbReference type="Pfam" id="PF02698">
    <property type="entry name" value="DUF218"/>
    <property type="match status" value="1"/>
</dbReference>
<dbReference type="Proteomes" id="UP000184290">
    <property type="component" value="Unassembled WGS sequence"/>
</dbReference>
<evidence type="ECO:0000259" key="1">
    <source>
        <dbReference type="Pfam" id="PF02698"/>
    </source>
</evidence>
<proteinExistence type="predicted"/>
<dbReference type="InterPro" id="IPR003848">
    <property type="entry name" value="DUF218"/>
</dbReference>
<evidence type="ECO:0000313" key="3">
    <source>
        <dbReference type="Proteomes" id="UP000184290"/>
    </source>
</evidence>
<dbReference type="CDD" id="cd06259">
    <property type="entry name" value="YdcF-like"/>
    <property type="match status" value="1"/>
</dbReference>
<gene>
    <name evidence="2" type="ORF">SAMN02745911_1684</name>
</gene>
<dbReference type="EMBL" id="FQZC01000002">
    <property type="protein sequence ID" value="SHJ10403.1"/>
    <property type="molecule type" value="Genomic_DNA"/>
</dbReference>
<feature type="domain" description="DUF218" evidence="1">
    <location>
        <begin position="44"/>
        <end position="181"/>
    </location>
</feature>
<comment type="caution">
    <text evidence="2">The sequence shown here is derived from an EMBL/GenBank/DDBJ whole genome shotgun (WGS) entry which is preliminary data.</text>
</comment>
<protein>
    <submittedName>
        <fullName evidence="2">Uncharacterized SAM-binding protein YcdF, DUF218 family</fullName>
    </submittedName>
</protein>
<reference evidence="2 3" key="1">
    <citation type="submission" date="2016-11" db="EMBL/GenBank/DDBJ databases">
        <authorList>
            <person name="Varghese N."/>
            <person name="Submissions S."/>
        </authorList>
    </citation>
    <scope>NUCLEOTIDE SEQUENCE [LARGE SCALE GENOMIC DNA]</scope>
    <source>
        <strain evidence="2 3">DSM 21988</strain>
    </source>
</reference>